<name>A0A9Q1CKX4_HOLLE</name>
<dbReference type="AlphaFoldDB" id="A0A9Q1CKX4"/>
<dbReference type="GO" id="GO:0033176">
    <property type="term" value="C:proton-transporting V-type ATPase complex"/>
    <property type="evidence" value="ECO:0007669"/>
    <property type="project" value="TreeGrafter"/>
</dbReference>
<keyword evidence="11" id="KW-1185">Reference proteome</keyword>
<gene>
    <name evidence="10" type="ORF">HOLleu_06219</name>
</gene>
<accession>A0A9Q1CKX4</accession>
<dbReference type="PANTHER" id="PTHR12471:SF7">
    <property type="entry name" value="V-TYPE PROTON ATPASE SUBUNIT S1"/>
    <property type="match status" value="1"/>
</dbReference>
<comment type="similarity">
    <text evidence="2">Belongs to the vacuolar ATPase subunit S1 family.</text>
</comment>
<dbReference type="EMBL" id="JAIZAY010000002">
    <property type="protein sequence ID" value="KAJ8047257.1"/>
    <property type="molecule type" value="Genomic_DNA"/>
</dbReference>
<keyword evidence="5 6" id="KW-0472">Membrane</keyword>
<dbReference type="Gene3D" id="2.40.160.110">
    <property type="match status" value="1"/>
</dbReference>
<dbReference type="Pfam" id="PF20520">
    <property type="entry name" value="Ac45-VOA1_TM"/>
    <property type="match status" value="1"/>
</dbReference>
<feature type="transmembrane region" description="Helical" evidence="6">
    <location>
        <begin position="395"/>
        <end position="419"/>
    </location>
</feature>
<dbReference type="GO" id="GO:0001671">
    <property type="term" value="F:ATPase activator activity"/>
    <property type="evidence" value="ECO:0007669"/>
    <property type="project" value="TreeGrafter"/>
</dbReference>
<evidence type="ECO:0000256" key="4">
    <source>
        <dbReference type="ARBA" id="ARBA00022989"/>
    </source>
</evidence>
<keyword evidence="4 6" id="KW-1133">Transmembrane helix</keyword>
<feature type="signal peptide" evidence="7">
    <location>
        <begin position="1"/>
        <end position="23"/>
    </location>
</feature>
<feature type="domain" description="V-type proton ATPase subunit S1 luminal" evidence="8">
    <location>
        <begin position="245"/>
        <end position="373"/>
    </location>
</feature>
<dbReference type="Proteomes" id="UP001152320">
    <property type="component" value="Chromosome 2"/>
</dbReference>
<keyword evidence="3 6" id="KW-0812">Transmembrane</keyword>
<evidence type="ECO:0000259" key="9">
    <source>
        <dbReference type="Pfam" id="PF20520"/>
    </source>
</evidence>
<dbReference type="InterPro" id="IPR008388">
    <property type="entry name" value="Ac45_acc_su"/>
</dbReference>
<comment type="subcellular location">
    <subcellularLocation>
        <location evidence="1">Membrane</location>
        <topology evidence="1">Single-pass membrane protein</topology>
    </subcellularLocation>
</comment>
<comment type="caution">
    <text evidence="10">The sequence shown here is derived from an EMBL/GenBank/DDBJ whole genome shotgun (WGS) entry which is preliminary data.</text>
</comment>
<dbReference type="InterPro" id="IPR046755">
    <property type="entry name" value="VAS1_LD"/>
</dbReference>
<protein>
    <submittedName>
        <fullName evidence="10">V-type proton ATPase subunit S1</fullName>
    </submittedName>
</protein>
<dbReference type="PANTHER" id="PTHR12471">
    <property type="entry name" value="VACUOLAR ATP SYNTHASE SUBUNIT S1"/>
    <property type="match status" value="1"/>
</dbReference>
<reference evidence="10" key="1">
    <citation type="submission" date="2021-10" db="EMBL/GenBank/DDBJ databases">
        <title>Tropical sea cucumber genome reveals ecological adaptation and Cuvierian tubules defense mechanism.</title>
        <authorList>
            <person name="Chen T."/>
        </authorList>
    </citation>
    <scope>NUCLEOTIDE SEQUENCE</scope>
    <source>
        <strain evidence="10">Nanhai2018</strain>
        <tissue evidence="10">Muscle</tissue>
    </source>
</reference>
<feature type="chain" id="PRO_5040290503" evidence="7">
    <location>
        <begin position="24"/>
        <end position="439"/>
    </location>
</feature>
<dbReference type="InterPro" id="IPR046756">
    <property type="entry name" value="VAS1/VOA1_TM"/>
</dbReference>
<evidence type="ECO:0000256" key="1">
    <source>
        <dbReference type="ARBA" id="ARBA00004167"/>
    </source>
</evidence>
<evidence type="ECO:0000256" key="2">
    <source>
        <dbReference type="ARBA" id="ARBA00009037"/>
    </source>
</evidence>
<evidence type="ECO:0000313" key="11">
    <source>
        <dbReference type="Proteomes" id="UP001152320"/>
    </source>
</evidence>
<evidence type="ECO:0000259" key="8">
    <source>
        <dbReference type="Pfam" id="PF05827"/>
    </source>
</evidence>
<evidence type="ECO:0000256" key="6">
    <source>
        <dbReference type="SAM" id="Phobius"/>
    </source>
</evidence>
<dbReference type="Pfam" id="PF05827">
    <property type="entry name" value="VAS1_LD"/>
    <property type="match status" value="1"/>
</dbReference>
<dbReference type="GO" id="GO:0030641">
    <property type="term" value="P:regulation of cellular pH"/>
    <property type="evidence" value="ECO:0007669"/>
    <property type="project" value="TreeGrafter"/>
</dbReference>
<feature type="domain" description="V-type proton ATPase subunit S1/VOA1 transmembrane" evidence="9">
    <location>
        <begin position="389"/>
        <end position="427"/>
    </location>
</feature>
<keyword evidence="7" id="KW-0732">Signal</keyword>
<evidence type="ECO:0000256" key="5">
    <source>
        <dbReference type="ARBA" id="ARBA00023136"/>
    </source>
</evidence>
<organism evidence="10 11">
    <name type="scientific">Holothuria leucospilota</name>
    <name type="common">Black long sea cucumber</name>
    <name type="synonym">Mertensiothuria leucospilota</name>
    <dbReference type="NCBI Taxonomy" id="206669"/>
    <lineage>
        <taxon>Eukaryota</taxon>
        <taxon>Metazoa</taxon>
        <taxon>Echinodermata</taxon>
        <taxon>Eleutherozoa</taxon>
        <taxon>Echinozoa</taxon>
        <taxon>Holothuroidea</taxon>
        <taxon>Aspidochirotacea</taxon>
        <taxon>Aspidochirotida</taxon>
        <taxon>Holothuriidae</taxon>
        <taxon>Holothuria</taxon>
    </lineage>
</organism>
<dbReference type="OrthoDB" id="9985059at2759"/>
<sequence>MRQIIKIAVLVFCWISTILQSHCKTEENVPFIAWSNQKYLQSLPSEPAGHIMNEEVLKSNVIQTILQNRDNDIVCVFRFNQLSIDDISKYTNSYSPDSNGGRLTNMKQSIDESISHLTLPMVEPVPLRDIEEIAGHTLLTYDKSNQWINSLTKDQVDVIVVPLQLSSDRGASLSEADDVIEKVLNEVTQLGLKYTVILTAGEPRKIAPPTDNEVVLQVGRHLLQSTSDNQNFSVAKFDEGGCKLLLFVEKISVSVGQTSSELPYADDWNTTASECNNASSRSLVMSKKFDESTGNVTYFEMTLNFSQVKGGSMWNFNDSTAVIEWTDNKTLNFKIDASDTPVRYSYHCGRLTFTEGSGTGQITLTLSHFQVQPYNLAKFEFAQANECVGFVTPGIWMGLVTTLILVLILYFGVSMLASLTVMDQFDDPKGQTITVNVNE</sequence>
<evidence type="ECO:0000313" key="10">
    <source>
        <dbReference type="EMBL" id="KAJ8047257.1"/>
    </source>
</evidence>
<proteinExistence type="inferred from homology"/>
<evidence type="ECO:0000256" key="3">
    <source>
        <dbReference type="ARBA" id="ARBA00022692"/>
    </source>
</evidence>
<evidence type="ECO:0000256" key="7">
    <source>
        <dbReference type="SAM" id="SignalP"/>
    </source>
</evidence>